<dbReference type="PANTHER" id="PTHR43806">
    <property type="entry name" value="PEPTIDASE S8"/>
    <property type="match status" value="1"/>
</dbReference>
<name>A0A4U3MCZ1_9ACTN</name>
<keyword evidence="3 5" id="KW-0378">Hydrolase</keyword>
<dbReference type="Gene3D" id="3.40.50.200">
    <property type="entry name" value="Peptidase S8/S53 domain"/>
    <property type="match status" value="1"/>
</dbReference>
<evidence type="ECO:0000256" key="1">
    <source>
        <dbReference type="ARBA" id="ARBA00011073"/>
    </source>
</evidence>
<comment type="similarity">
    <text evidence="1 5">Belongs to the peptidase S8 family.</text>
</comment>
<dbReference type="RefSeq" id="WP_137249103.1">
    <property type="nucleotide sequence ID" value="NZ_SZQA01000023.1"/>
</dbReference>
<dbReference type="PANTHER" id="PTHR43806:SF11">
    <property type="entry name" value="CEREVISIN-RELATED"/>
    <property type="match status" value="1"/>
</dbReference>
<dbReference type="AlphaFoldDB" id="A0A4U3MCZ1"/>
<evidence type="ECO:0000256" key="2">
    <source>
        <dbReference type="ARBA" id="ARBA00022670"/>
    </source>
</evidence>
<evidence type="ECO:0000259" key="6">
    <source>
        <dbReference type="Pfam" id="PF00082"/>
    </source>
</evidence>
<dbReference type="SUPFAM" id="SSF52743">
    <property type="entry name" value="Subtilisin-like"/>
    <property type="match status" value="1"/>
</dbReference>
<dbReference type="OrthoDB" id="5177045at2"/>
<comment type="caution">
    <text evidence="7">The sequence shown here is derived from an EMBL/GenBank/DDBJ whole genome shotgun (WGS) entry which is preliminary data.</text>
</comment>
<keyword evidence="4 5" id="KW-0720">Serine protease</keyword>
<evidence type="ECO:0000256" key="3">
    <source>
        <dbReference type="ARBA" id="ARBA00022801"/>
    </source>
</evidence>
<dbReference type="InterPro" id="IPR000209">
    <property type="entry name" value="Peptidase_S8/S53_dom"/>
</dbReference>
<evidence type="ECO:0000256" key="5">
    <source>
        <dbReference type="PROSITE-ProRule" id="PRU01240"/>
    </source>
</evidence>
<evidence type="ECO:0000313" key="8">
    <source>
        <dbReference type="Proteomes" id="UP000308705"/>
    </source>
</evidence>
<feature type="active site" description="Charge relay system" evidence="5">
    <location>
        <position position="197"/>
    </location>
</feature>
<dbReference type="GO" id="GO:0006508">
    <property type="term" value="P:proteolysis"/>
    <property type="evidence" value="ECO:0007669"/>
    <property type="project" value="UniProtKB-KW"/>
</dbReference>
<dbReference type="Proteomes" id="UP000308705">
    <property type="component" value="Unassembled WGS sequence"/>
</dbReference>
<dbReference type="InterPro" id="IPR050131">
    <property type="entry name" value="Peptidase_S8_subtilisin-like"/>
</dbReference>
<dbReference type="EMBL" id="SZQA01000023">
    <property type="protein sequence ID" value="TKK86034.1"/>
    <property type="molecule type" value="Genomic_DNA"/>
</dbReference>
<dbReference type="PROSITE" id="PS51892">
    <property type="entry name" value="SUBTILASE"/>
    <property type="match status" value="1"/>
</dbReference>
<gene>
    <name evidence="7" type="ORF">FDA94_22695</name>
</gene>
<organism evidence="7 8">
    <name type="scientific">Herbidospora galbida</name>
    <dbReference type="NCBI Taxonomy" id="2575442"/>
    <lineage>
        <taxon>Bacteria</taxon>
        <taxon>Bacillati</taxon>
        <taxon>Actinomycetota</taxon>
        <taxon>Actinomycetes</taxon>
        <taxon>Streptosporangiales</taxon>
        <taxon>Streptosporangiaceae</taxon>
        <taxon>Herbidospora</taxon>
    </lineage>
</organism>
<evidence type="ECO:0000256" key="4">
    <source>
        <dbReference type="ARBA" id="ARBA00022825"/>
    </source>
</evidence>
<keyword evidence="8" id="KW-1185">Reference proteome</keyword>
<proteinExistence type="inferred from homology"/>
<protein>
    <recommendedName>
        <fullName evidence="6">Peptidase S8/S53 domain-containing protein</fullName>
    </recommendedName>
</protein>
<dbReference type="InterPro" id="IPR036852">
    <property type="entry name" value="Peptidase_S8/S53_dom_sf"/>
</dbReference>
<evidence type="ECO:0000313" key="7">
    <source>
        <dbReference type="EMBL" id="TKK86034.1"/>
    </source>
</evidence>
<keyword evidence="2 5" id="KW-0645">Protease</keyword>
<accession>A0A4U3MCZ1</accession>
<reference evidence="7 8" key="1">
    <citation type="submission" date="2019-04" db="EMBL/GenBank/DDBJ databases">
        <title>Herbidospora sp. NEAU-GS14.nov., a novel actinomycete isolated from soil.</title>
        <authorList>
            <person name="Han L."/>
        </authorList>
    </citation>
    <scope>NUCLEOTIDE SEQUENCE [LARGE SCALE GENOMIC DNA]</scope>
    <source>
        <strain evidence="7 8">NEAU-GS14</strain>
    </source>
</reference>
<dbReference type="CDD" id="cd00306">
    <property type="entry name" value="Peptidases_S8_S53"/>
    <property type="match status" value="1"/>
</dbReference>
<feature type="domain" description="Peptidase S8/S53" evidence="6">
    <location>
        <begin position="157"/>
        <end position="403"/>
    </location>
</feature>
<feature type="active site" description="Charge relay system" evidence="5">
    <location>
        <position position="374"/>
    </location>
</feature>
<feature type="active site" description="Charge relay system" evidence="5">
    <location>
        <position position="164"/>
    </location>
</feature>
<dbReference type="Pfam" id="PF00082">
    <property type="entry name" value="Peptidase_S8"/>
    <property type="match status" value="1"/>
</dbReference>
<sequence>MPFTDPGGVYRSDTEAWKVDQLVVDRRYQTLVLNRLTDLTGHTWEEIDTSPELGLTLCELPDLAAIEQALVGGFLEGVRRSRQGEYDPADPIPALDLLLYALRTSFEERYDGWSPPMAKNRLLDGVQGSPYTGGGRPDELAPAVQADLARMTAPGVGPHVGILDSKIVPHPDLEGRFLASAKDIYTGAAPHPSPVGHATFVAGVILKHAPDAVLVMRSILDNRGVEVSSWAVAKAMVGFLKTDVRVLNLSFGCTTHDNRPPTVLERAVQRLSPAIVLVAAAGNHGRPTPRRRAARITEVTPVWPAACADVVAVGARGAEFSPKVPWVNVLADGLAVTSTYLTGEVDVVERLLNGEVAVQDKLQFNGYAIWSGTSFACAAVVGEIAARAVAQNISARAAADLIVAESADEVLAELSL</sequence>
<dbReference type="GO" id="GO:0004252">
    <property type="term" value="F:serine-type endopeptidase activity"/>
    <property type="evidence" value="ECO:0007669"/>
    <property type="project" value="UniProtKB-UniRule"/>
</dbReference>